<dbReference type="OrthoDB" id="7055795at2"/>
<evidence type="ECO:0000313" key="8">
    <source>
        <dbReference type="Proteomes" id="UP000264589"/>
    </source>
</evidence>
<dbReference type="PANTHER" id="PTHR32009">
    <property type="entry name" value="TMV RESISTANCE PROTEIN N-LIKE"/>
    <property type="match status" value="1"/>
</dbReference>
<name>A0A371RH57_9PROT</name>
<evidence type="ECO:0000259" key="6">
    <source>
        <dbReference type="PROSITE" id="PS50104"/>
    </source>
</evidence>
<dbReference type="Gene3D" id="3.40.50.10140">
    <property type="entry name" value="Toll/interleukin-1 receptor homology (TIR) domain"/>
    <property type="match status" value="1"/>
</dbReference>
<evidence type="ECO:0000256" key="5">
    <source>
        <dbReference type="SAM" id="MobiDB-lite"/>
    </source>
</evidence>
<protein>
    <recommendedName>
        <fullName evidence="1">ADP-ribosyl cyclase/cyclic ADP-ribose hydrolase</fullName>
        <ecNumber evidence="1">3.2.2.6</ecNumber>
    </recommendedName>
</protein>
<dbReference type="InterPro" id="IPR000157">
    <property type="entry name" value="TIR_dom"/>
</dbReference>
<keyword evidence="3" id="KW-0520">NAD</keyword>
<dbReference type="RefSeq" id="WP_116391409.1">
    <property type="nucleotide sequence ID" value="NZ_QUQO01000001.1"/>
</dbReference>
<dbReference type="PANTHER" id="PTHR32009:SF39">
    <property type="entry name" value="TIR DOMAIN-CONTAINING PROTEIN"/>
    <property type="match status" value="1"/>
</dbReference>
<keyword evidence="8" id="KW-1185">Reference proteome</keyword>
<dbReference type="InParanoid" id="A0A371RH57"/>
<feature type="domain" description="TIR" evidence="6">
    <location>
        <begin position="144"/>
        <end position="277"/>
    </location>
</feature>
<dbReference type="SUPFAM" id="SSF52200">
    <property type="entry name" value="Toll/Interleukin receptor TIR domain"/>
    <property type="match status" value="1"/>
</dbReference>
<feature type="region of interest" description="Disordered" evidence="5">
    <location>
        <begin position="37"/>
        <end position="56"/>
    </location>
</feature>
<organism evidence="7 8">
    <name type="scientific">Parvularcula marina</name>
    <dbReference type="NCBI Taxonomy" id="2292771"/>
    <lineage>
        <taxon>Bacteria</taxon>
        <taxon>Pseudomonadati</taxon>
        <taxon>Pseudomonadota</taxon>
        <taxon>Alphaproteobacteria</taxon>
        <taxon>Parvularculales</taxon>
        <taxon>Parvularculaceae</taxon>
        <taxon>Parvularcula</taxon>
    </lineage>
</organism>
<comment type="catalytic activity">
    <reaction evidence="4">
        <text>NAD(+) + H2O = ADP-D-ribose + nicotinamide + H(+)</text>
        <dbReference type="Rhea" id="RHEA:16301"/>
        <dbReference type="ChEBI" id="CHEBI:15377"/>
        <dbReference type="ChEBI" id="CHEBI:15378"/>
        <dbReference type="ChEBI" id="CHEBI:17154"/>
        <dbReference type="ChEBI" id="CHEBI:57540"/>
        <dbReference type="ChEBI" id="CHEBI:57967"/>
        <dbReference type="EC" id="3.2.2.6"/>
    </reaction>
    <physiologicalReaction direction="left-to-right" evidence="4">
        <dbReference type="Rhea" id="RHEA:16302"/>
    </physiologicalReaction>
</comment>
<dbReference type="GO" id="GO:0061809">
    <property type="term" value="F:NAD+ nucleosidase activity, cyclic ADP-ribose generating"/>
    <property type="evidence" value="ECO:0007669"/>
    <property type="project" value="UniProtKB-EC"/>
</dbReference>
<comment type="caution">
    <text evidence="7">The sequence shown here is derived from an EMBL/GenBank/DDBJ whole genome shotgun (WGS) entry which is preliminary data.</text>
</comment>
<reference evidence="7 8" key="1">
    <citation type="submission" date="2018-08" db="EMBL/GenBank/DDBJ databases">
        <title>Parvularcula sp. SM1705, isolated from surface water of the South Sea China.</title>
        <authorList>
            <person name="Sun L."/>
        </authorList>
    </citation>
    <scope>NUCLEOTIDE SEQUENCE [LARGE SCALE GENOMIC DNA]</scope>
    <source>
        <strain evidence="7 8">SM1705</strain>
    </source>
</reference>
<dbReference type="EC" id="3.2.2.6" evidence="1"/>
<keyword evidence="7" id="KW-0675">Receptor</keyword>
<dbReference type="EMBL" id="QUQO01000001">
    <property type="protein sequence ID" value="RFB04776.1"/>
    <property type="molecule type" value="Genomic_DNA"/>
</dbReference>
<evidence type="ECO:0000256" key="2">
    <source>
        <dbReference type="ARBA" id="ARBA00022801"/>
    </source>
</evidence>
<dbReference type="Pfam" id="PF13676">
    <property type="entry name" value="TIR_2"/>
    <property type="match status" value="1"/>
</dbReference>
<dbReference type="Proteomes" id="UP000264589">
    <property type="component" value="Unassembled WGS sequence"/>
</dbReference>
<proteinExistence type="predicted"/>
<evidence type="ECO:0000313" key="7">
    <source>
        <dbReference type="EMBL" id="RFB04776.1"/>
    </source>
</evidence>
<gene>
    <name evidence="7" type="ORF">DX908_05465</name>
</gene>
<dbReference type="SMART" id="SM00255">
    <property type="entry name" value="TIR"/>
    <property type="match status" value="1"/>
</dbReference>
<dbReference type="GO" id="GO:0007165">
    <property type="term" value="P:signal transduction"/>
    <property type="evidence" value="ECO:0007669"/>
    <property type="project" value="InterPro"/>
</dbReference>
<evidence type="ECO:0000256" key="1">
    <source>
        <dbReference type="ARBA" id="ARBA00011982"/>
    </source>
</evidence>
<dbReference type="InterPro" id="IPR035897">
    <property type="entry name" value="Toll_tir_struct_dom_sf"/>
</dbReference>
<evidence type="ECO:0000256" key="4">
    <source>
        <dbReference type="ARBA" id="ARBA00047304"/>
    </source>
</evidence>
<sequence length="278" mass="31735">MSTINQSNITRLTKEIATLRQADAREAEKEANLLAKANRAQEAASRTKSPSTAQTKMKELERASKDMASIQKKRSSIAGRIAQKTSDLTRYQQHQARDDEKARKKIADEQKRLIREREAHERRIKSEVLSRSAQTQKRYDHNTDEYDFFISHASEDKDGFVRELAEALRDKGARVWYDEFSLKIGDSLRRNIDQGLASSRFGVVILSESFFRKEWPNKELDGLTALEVTGETRVLPIWHKVSKDEVAQYSPMLADKVALNTSLKAIDEIADELIGLLK</sequence>
<keyword evidence="2" id="KW-0378">Hydrolase</keyword>
<dbReference type="PROSITE" id="PS50104">
    <property type="entry name" value="TIR"/>
    <property type="match status" value="1"/>
</dbReference>
<feature type="compositionally biased region" description="Polar residues" evidence="5">
    <location>
        <begin position="44"/>
        <end position="55"/>
    </location>
</feature>
<evidence type="ECO:0000256" key="3">
    <source>
        <dbReference type="ARBA" id="ARBA00023027"/>
    </source>
</evidence>
<dbReference type="AlphaFoldDB" id="A0A371RH57"/>
<accession>A0A371RH57</accession>